<keyword evidence="4" id="KW-1185">Reference proteome</keyword>
<dbReference type="PANTHER" id="PTHR21549:SF0">
    <property type="entry name" value="COILED-COIL DOMAIN-CONTAINING PROTEIN 112"/>
    <property type="match status" value="1"/>
</dbReference>
<evidence type="ECO:0000256" key="2">
    <source>
        <dbReference type="SAM" id="Coils"/>
    </source>
</evidence>
<dbReference type="EMBL" id="JBDJPC010000003">
    <property type="protein sequence ID" value="KAL1509880.1"/>
    <property type="molecule type" value="Genomic_DNA"/>
</dbReference>
<evidence type="ECO:0000313" key="3">
    <source>
        <dbReference type="EMBL" id="KAL1509880.1"/>
    </source>
</evidence>
<gene>
    <name evidence="3" type="ORF">ABEB36_004551</name>
</gene>
<evidence type="ECO:0000256" key="1">
    <source>
        <dbReference type="ARBA" id="ARBA00023054"/>
    </source>
</evidence>
<dbReference type="AlphaFoldDB" id="A0ABD1F3N5"/>
<dbReference type="InterPro" id="IPR039902">
    <property type="entry name" value="CCDC148/CCDC112"/>
</dbReference>
<feature type="coiled-coil region" evidence="2">
    <location>
        <begin position="328"/>
        <end position="355"/>
    </location>
</feature>
<dbReference type="Proteomes" id="UP001566132">
    <property type="component" value="Unassembled WGS sequence"/>
</dbReference>
<accession>A0ABD1F3N5</accession>
<protein>
    <recommendedName>
        <fullName evidence="5">Coiled-coil domain-containing protein 112</fullName>
    </recommendedName>
</protein>
<reference evidence="3 4" key="1">
    <citation type="submission" date="2024-05" db="EMBL/GenBank/DDBJ databases">
        <title>Genetic variation in Jamaican populations of the coffee berry borer (Hypothenemus hampei).</title>
        <authorList>
            <person name="Errbii M."/>
            <person name="Myrie A."/>
        </authorList>
    </citation>
    <scope>NUCLEOTIDE SEQUENCE [LARGE SCALE GENOMIC DNA]</scope>
    <source>
        <strain evidence="3">JA-Hopewell-2020-01-JO</strain>
        <tissue evidence="3">Whole body</tissue>
    </source>
</reference>
<keyword evidence="1 2" id="KW-0175">Coiled coil</keyword>
<sequence length="444" mass="53163">MFVIPEYYYSDSSKVDHNLEKNLKSFICKYGKGANGIEIDLWETYENFEKKRGAEEKLMLENIQQIGKLLRNKVSLVTEKKFHEINDFAAFKEEMISIQENIIQLKVSSKSNLKTLTNLEEDLNDELEMYFNVKLPEWCENINIPNTELVLSRTKIKHVNHCEEIQRFFDFLHQSGGHENGWRKEDHLLFLKMRKKHKDINDLAKNLHDTLPDLTIEEIKSHEEWYKIYCKLELEKKKAISQWRQNKNERKCTKSLVVDNKDEDCRKEVDVKKLRKKLLEWKCEKEEKQLFDQEIEKQKTMERIEKERMKKLKQMEIRKIVNEWRQSKTVLEQSEKLLQKSLDEMEKRRRQANANKLIKQFRSLDELHILKLKKIHKKVYQEPQCKNVKTGSVPAVTRDPKRLLKPTIQWAQRVRANREPAHSAPLLLTLMPKLAVPDWRKNVS</sequence>
<proteinExistence type="predicted"/>
<evidence type="ECO:0000313" key="4">
    <source>
        <dbReference type="Proteomes" id="UP001566132"/>
    </source>
</evidence>
<evidence type="ECO:0008006" key="5">
    <source>
        <dbReference type="Google" id="ProtNLM"/>
    </source>
</evidence>
<name>A0ABD1F3N5_HYPHA</name>
<comment type="caution">
    <text evidence="3">The sequence shown here is derived from an EMBL/GenBank/DDBJ whole genome shotgun (WGS) entry which is preliminary data.</text>
</comment>
<organism evidence="3 4">
    <name type="scientific">Hypothenemus hampei</name>
    <name type="common">Coffee berry borer</name>
    <dbReference type="NCBI Taxonomy" id="57062"/>
    <lineage>
        <taxon>Eukaryota</taxon>
        <taxon>Metazoa</taxon>
        <taxon>Ecdysozoa</taxon>
        <taxon>Arthropoda</taxon>
        <taxon>Hexapoda</taxon>
        <taxon>Insecta</taxon>
        <taxon>Pterygota</taxon>
        <taxon>Neoptera</taxon>
        <taxon>Endopterygota</taxon>
        <taxon>Coleoptera</taxon>
        <taxon>Polyphaga</taxon>
        <taxon>Cucujiformia</taxon>
        <taxon>Curculionidae</taxon>
        <taxon>Scolytinae</taxon>
        <taxon>Hypothenemus</taxon>
    </lineage>
</organism>
<dbReference type="PANTHER" id="PTHR21549">
    <property type="entry name" value="MUTATED IN BLADDER CANCER 1"/>
    <property type="match status" value="1"/>
</dbReference>